<proteinExistence type="predicted"/>
<dbReference type="Gene3D" id="3.40.630.30">
    <property type="match status" value="1"/>
</dbReference>
<evidence type="ECO:0000313" key="2">
    <source>
        <dbReference type="EMBL" id="GGS81929.1"/>
    </source>
</evidence>
<dbReference type="EMBL" id="BMSZ01000030">
    <property type="protein sequence ID" value="GGS81929.1"/>
    <property type="molecule type" value="Genomic_DNA"/>
</dbReference>
<dbReference type="CDD" id="cd04301">
    <property type="entry name" value="NAT_SF"/>
    <property type="match status" value="1"/>
</dbReference>
<dbReference type="InterPro" id="IPR000182">
    <property type="entry name" value="GNAT_dom"/>
</dbReference>
<evidence type="ECO:0000313" key="3">
    <source>
        <dbReference type="Proteomes" id="UP000659767"/>
    </source>
</evidence>
<comment type="caution">
    <text evidence="2">The sequence shown here is derived from an EMBL/GenBank/DDBJ whole genome shotgun (WGS) entry which is preliminary data.</text>
</comment>
<accession>A0ABQ2TQI4</accession>
<evidence type="ECO:0000259" key="1">
    <source>
        <dbReference type="PROSITE" id="PS51186"/>
    </source>
</evidence>
<gene>
    <name evidence="2" type="ORF">GCM10010253_65700</name>
</gene>
<reference evidence="3" key="1">
    <citation type="journal article" date="2019" name="Int. J. Syst. Evol. Microbiol.">
        <title>The Global Catalogue of Microorganisms (GCM) 10K type strain sequencing project: providing services to taxonomists for standard genome sequencing and annotation.</title>
        <authorList>
            <consortium name="The Broad Institute Genomics Platform"/>
            <consortium name="The Broad Institute Genome Sequencing Center for Infectious Disease"/>
            <person name="Wu L."/>
            <person name="Ma J."/>
        </authorList>
    </citation>
    <scope>NUCLEOTIDE SEQUENCE [LARGE SCALE GENOMIC DNA]</scope>
    <source>
        <strain evidence="3">JCM 4350</strain>
    </source>
</reference>
<dbReference type="PROSITE" id="PS51186">
    <property type="entry name" value="GNAT"/>
    <property type="match status" value="1"/>
</dbReference>
<protein>
    <recommendedName>
        <fullName evidence="1">N-acetyltransferase domain-containing protein</fullName>
    </recommendedName>
</protein>
<dbReference type="SUPFAM" id="SSF55729">
    <property type="entry name" value="Acyl-CoA N-acyltransferases (Nat)"/>
    <property type="match status" value="1"/>
</dbReference>
<dbReference type="Pfam" id="PF00583">
    <property type="entry name" value="Acetyltransf_1"/>
    <property type="match status" value="1"/>
</dbReference>
<feature type="domain" description="N-acetyltransferase" evidence="1">
    <location>
        <begin position="1"/>
        <end position="72"/>
    </location>
</feature>
<dbReference type="Proteomes" id="UP000659767">
    <property type="component" value="Unassembled WGS sequence"/>
</dbReference>
<name>A0ABQ2TQI4_STRBA</name>
<keyword evidence="3" id="KW-1185">Reference proteome</keyword>
<organism evidence="2 3">
    <name type="scientific">Streptomyces badius</name>
    <dbReference type="NCBI Taxonomy" id="1941"/>
    <lineage>
        <taxon>Bacteria</taxon>
        <taxon>Bacillati</taxon>
        <taxon>Actinomycetota</taxon>
        <taxon>Actinomycetes</taxon>
        <taxon>Kitasatosporales</taxon>
        <taxon>Streptomycetaceae</taxon>
        <taxon>Streptomyces</taxon>
    </lineage>
</organism>
<sequence>MGRLAVAPDLRGQGVGRWLLRLAESAGEGCGRIVLSTGAASHRNIALYQQQGYALLPETQEAGAVDLAKAVA</sequence>
<dbReference type="InterPro" id="IPR016181">
    <property type="entry name" value="Acyl_CoA_acyltransferase"/>
</dbReference>